<reference evidence="1" key="1">
    <citation type="submission" date="2020-11" db="EMBL/GenBank/DDBJ databases">
        <authorList>
            <consortium name="DOE Joint Genome Institute"/>
            <person name="Ahrendt S."/>
            <person name="Riley R."/>
            <person name="Andreopoulos W."/>
            <person name="Labutti K."/>
            <person name="Pangilinan J."/>
            <person name="Ruiz-Duenas F.J."/>
            <person name="Barrasa J.M."/>
            <person name="Sanchez-Garcia M."/>
            <person name="Camarero S."/>
            <person name="Miyauchi S."/>
            <person name="Serrano A."/>
            <person name="Linde D."/>
            <person name="Babiker R."/>
            <person name="Drula E."/>
            <person name="Ayuso-Fernandez I."/>
            <person name="Pacheco R."/>
            <person name="Padilla G."/>
            <person name="Ferreira P."/>
            <person name="Barriuso J."/>
            <person name="Kellner H."/>
            <person name="Castanera R."/>
            <person name="Alfaro M."/>
            <person name="Ramirez L."/>
            <person name="Pisabarro A.G."/>
            <person name="Kuo A."/>
            <person name="Tritt A."/>
            <person name="Lipzen A."/>
            <person name="He G."/>
            <person name="Yan M."/>
            <person name="Ng V."/>
            <person name="Cullen D."/>
            <person name="Martin F."/>
            <person name="Rosso M.-N."/>
            <person name="Henrissat B."/>
            <person name="Hibbett D."/>
            <person name="Martinez A.T."/>
            <person name="Grigoriev I.V."/>
        </authorList>
    </citation>
    <scope>NUCLEOTIDE SEQUENCE</scope>
    <source>
        <strain evidence="1">CIRM-BRFM 674</strain>
    </source>
</reference>
<dbReference type="Proteomes" id="UP000807469">
    <property type="component" value="Unassembled WGS sequence"/>
</dbReference>
<dbReference type="AlphaFoldDB" id="A0A9P5Z847"/>
<gene>
    <name evidence="1" type="ORF">BDN70DRAFT_378676</name>
</gene>
<evidence type="ECO:0000313" key="2">
    <source>
        <dbReference type="Proteomes" id="UP000807469"/>
    </source>
</evidence>
<evidence type="ECO:0000313" key="1">
    <source>
        <dbReference type="EMBL" id="KAF9482839.1"/>
    </source>
</evidence>
<organism evidence="1 2">
    <name type="scientific">Pholiota conissans</name>
    <dbReference type="NCBI Taxonomy" id="109636"/>
    <lineage>
        <taxon>Eukaryota</taxon>
        <taxon>Fungi</taxon>
        <taxon>Dikarya</taxon>
        <taxon>Basidiomycota</taxon>
        <taxon>Agaricomycotina</taxon>
        <taxon>Agaricomycetes</taxon>
        <taxon>Agaricomycetidae</taxon>
        <taxon>Agaricales</taxon>
        <taxon>Agaricineae</taxon>
        <taxon>Strophariaceae</taxon>
        <taxon>Pholiota</taxon>
    </lineage>
</organism>
<accession>A0A9P5Z847</accession>
<proteinExistence type="predicted"/>
<dbReference type="OrthoDB" id="2986975at2759"/>
<comment type="caution">
    <text evidence="1">The sequence shown here is derived from an EMBL/GenBank/DDBJ whole genome shotgun (WGS) entry which is preliminary data.</text>
</comment>
<keyword evidence="2" id="KW-1185">Reference proteome</keyword>
<protein>
    <submittedName>
        <fullName evidence="1">Uncharacterized protein</fullName>
    </submittedName>
</protein>
<name>A0A9P5Z847_9AGAR</name>
<sequence length="174" mass="20627">MRDALYYPINPLRDSVLSQIGRTIYEEFSTVVNLKQQMRTTDPVWHEFLQHLRYGQVEEKDLKMLRTLIIGNREETIDYSTEPWKTATLVTPRHAVRTAWNESAVRKMCRETGQQLFICEAKDTIQGRPLTLREQYCLESRHKGGRNKRRAKDLPRMVEMAIWMEVMVTKRTLI</sequence>
<dbReference type="EMBL" id="MU155160">
    <property type="protein sequence ID" value="KAF9482839.1"/>
    <property type="molecule type" value="Genomic_DNA"/>
</dbReference>